<dbReference type="AlphaFoldDB" id="A0A8T2Q219"/>
<dbReference type="PANTHER" id="PTHR34061">
    <property type="entry name" value="PROTEIN, PUTATIVE-RELATED"/>
    <property type="match status" value="1"/>
</dbReference>
<name>A0A8T2Q219_CERRI</name>
<protein>
    <submittedName>
        <fullName evidence="1">Uncharacterized protein</fullName>
    </submittedName>
</protein>
<accession>A0A8T2Q219</accession>
<reference evidence="1" key="1">
    <citation type="submission" date="2021-08" db="EMBL/GenBank/DDBJ databases">
        <title>WGS assembly of Ceratopteris richardii.</title>
        <authorList>
            <person name="Marchant D.B."/>
            <person name="Chen G."/>
            <person name="Jenkins J."/>
            <person name="Shu S."/>
            <person name="Leebens-Mack J."/>
            <person name="Grimwood J."/>
            <person name="Schmutz J."/>
            <person name="Soltis P."/>
            <person name="Soltis D."/>
            <person name="Chen Z.-H."/>
        </authorList>
    </citation>
    <scope>NUCLEOTIDE SEQUENCE</scope>
    <source>
        <strain evidence="1">Whitten #5841</strain>
        <tissue evidence="1">Leaf</tissue>
    </source>
</reference>
<dbReference type="Proteomes" id="UP000825935">
    <property type="component" value="Chromosome 38"/>
</dbReference>
<proteinExistence type="predicted"/>
<keyword evidence="2" id="KW-1185">Reference proteome</keyword>
<dbReference type="PANTHER" id="PTHR34061:SF17">
    <property type="entry name" value="EXPRESSED PROTEIN"/>
    <property type="match status" value="1"/>
</dbReference>
<dbReference type="EMBL" id="CM035443">
    <property type="protein sequence ID" value="KAH7277987.1"/>
    <property type="molecule type" value="Genomic_DNA"/>
</dbReference>
<evidence type="ECO:0000313" key="1">
    <source>
        <dbReference type="EMBL" id="KAH7277987.1"/>
    </source>
</evidence>
<comment type="caution">
    <text evidence="1">The sequence shown here is derived from an EMBL/GenBank/DDBJ whole genome shotgun (WGS) entry which is preliminary data.</text>
</comment>
<organism evidence="1 2">
    <name type="scientific">Ceratopteris richardii</name>
    <name type="common">Triangle waterfern</name>
    <dbReference type="NCBI Taxonomy" id="49495"/>
    <lineage>
        <taxon>Eukaryota</taxon>
        <taxon>Viridiplantae</taxon>
        <taxon>Streptophyta</taxon>
        <taxon>Embryophyta</taxon>
        <taxon>Tracheophyta</taxon>
        <taxon>Polypodiopsida</taxon>
        <taxon>Polypodiidae</taxon>
        <taxon>Polypodiales</taxon>
        <taxon>Pteridineae</taxon>
        <taxon>Pteridaceae</taxon>
        <taxon>Parkerioideae</taxon>
        <taxon>Ceratopteris</taxon>
    </lineage>
</organism>
<sequence>MQQKPRSSTRHLFCKLDRVAGWLGYGIYRAFFTSLDRCACVRLETIDAIVPRQSASMDFTCRSCLDHPASRTPPSGCQEGRTKLMDKDLLIQAIYEPPPSAIMQESKLPLDGKGKQDSVYGRCIA</sequence>
<dbReference type="OrthoDB" id="1138139at2759"/>
<evidence type="ECO:0000313" key="2">
    <source>
        <dbReference type="Proteomes" id="UP000825935"/>
    </source>
</evidence>
<gene>
    <name evidence="1" type="ORF">KP509_38G018600</name>
</gene>